<dbReference type="SMART" id="SM00062">
    <property type="entry name" value="PBPb"/>
    <property type="match status" value="1"/>
</dbReference>
<dbReference type="NCBIfam" id="NF008112">
    <property type="entry name" value="PRK10859.1"/>
    <property type="match status" value="1"/>
</dbReference>
<evidence type="ECO:0000256" key="3">
    <source>
        <dbReference type="ARBA" id="ARBA00022729"/>
    </source>
</evidence>
<evidence type="ECO:0000256" key="7">
    <source>
        <dbReference type="ARBA" id="ARBA00023316"/>
    </source>
</evidence>
<dbReference type="InterPro" id="IPR001638">
    <property type="entry name" value="Solute-binding_3/MltF_N"/>
</dbReference>
<evidence type="ECO:0000313" key="11">
    <source>
        <dbReference type="Proteomes" id="UP001472978"/>
    </source>
</evidence>
<dbReference type="Gene3D" id="1.10.530.10">
    <property type="match status" value="1"/>
</dbReference>
<dbReference type="Gene3D" id="3.40.190.10">
    <property type="entry name" value="Periplasmic binding protein-like II"/>
    <property type="match status" value="2"/>
</dbReference>
<comment type="caution">
    <text evidence="10">The sequence shown here is derived from an EMBL/GenBank/DDBJ whole genome shotgun (WGS) entry which is preliminary data.</text>
</comment>
<dbReference type="SUPFAM" id="SSF53955">
    <property type="entry name" value="Lysozyme-like"/>
    <property type="match status" value="1"/>
</dbReference>
<dbReference type="Proteomes" id="UP001472978">
    <property type="component" value="Unassembled WGS sequence"/>
</dbReference>
<comment type="similarity">
    <text evidence="8">In the C-terminal section; belongs to the transglycosylase Slt family.</text>
</comment>
<dbReference type="GO" id="GO:0016829">
    <property type="term" value="F:lyase activity"/>
    <property type="evidence" value="ECO:0007669"/>
    <property type="project" value="UniProtKB-KW"/>
</dbReference>
<comment type="catalytic activity">
    <reaction evidence="8">
        <text>Exolytic cleavage of the (1-&gt;4)-beta-glycosidic linkage between N-acetylmuramic acid (MurNAc) and N-acetylglucosamine (GlcNAc) residues in peptidoglycan, from either the reducing or the non-reducing ends of the peptidoglycan chains, with concomitant formation of a 1,6-anhydrobond in the MurNAc residue.</text>
        <dbReference type="EC" id="4.2.2.n1"/>
    </reaction>
</comment>
<dbReference type="InterPro" id="IPR023703">
    <property type="entry name" value="MltF"/>
</dbReference>
<comment type="subcellular location">
    <subcellularLocation>
        <location evidence="8">Cell outer membrane</location>
        <topology evidence="8">Peripheral membrane protein</topology>
    </subcellularLocation>
    <text evidence="8">Attached to the inner leaflet of the outer membrane.</text>
</comment>
<dbReference type="InterPro" id="IPR000189">
    <property type="entry name" value="Transglyc_AS"/>
</dbReference>
<reference evidence="10 11" key="1">
    <citation type="submission" date="2024-05" db="EMBL/GenBank/DDBJ databases">
        <title>Halomonas sp. CS7 16S ribosomal RNA gene Genome sequencing and assembly.</title>
        <authorList>
            <person name="Yook S."/>
        </authorList>
    </citation>
    <scope>NUCLEOTIDE SEQUENCE [LARGE SCALE GENOMIC DNA]</scope>
    <source>
        <strain evidence="10 11">CS7</strain>
    </source>
</reference>
<keyword evidence="7 8" id="KW-0961">Cell wall biogenesis/degradation</keyword>
<comment type="similarity">
    <text evidence="1">Belongs to the transglycosylase Slt family.</text>
</comment>
<dbReference type="InterPro" id="IPR008258">
    <property type="entry name" value="Transglycosylase_SLT_dom_1"/>
</dbReference>
<evidence type="ECO:0000256" key="5">
    <source>
        <dbReference type="ARBA" id="ARBA00023237"/>
    </source>
</evidence>
<evidence type="ECO:0000256" key="1">
    <source>
        <dbReference type="ARBA" id="ARBA00007734"/>
    </source>
</evidence>
<feature type="active site" evidence="8">
    <location>
        <position position="303"/>
    </location>
</feature>
<organism evidence="10 11">
    <name type="scientific">Halomonas pelophila</name>
    <dbReference type="NCBI Taxonomy" id="3151122"/>
    <lineage>
        <taxon>Bacteria</taxon>
        <taxon>Pseudomonadati</taxon>
        <taxon>Pseudomonadota</taxon>
        <taxon>Gammaproteobacteria</taxon>
        <taxon>Oceanospirillales</taxon>
        <taxon>Halomonadaceae</taxon>
        <taxon>Halomonas</taxon>
    </lineage>
</organism>
<evidence type="ECO:0000256" key="4">
    <source>
        <dbReference type="ARBA" id="ARBA00023136"/>
    </source>
</evidence>
<dbReference type="HAMAP" id="MF_02016">
    <property type="entry name" value="MltF"/>
    <property type="match status" value="1"/>
</dbReference>
<dbReference type="RefSeq" id="WP_349758765.1">
    <property type="nucleotide sequence ID" value="NZ_JBEGCI010000009.1"/>
</dbReference>
<sequence precursor="true">MPRFRLLIALLPLALLQACGQGELAPPEPGETLRVATRNAATTYYLDRRQEPAGPEHDLVEGFAEANGWRVEWVPLGSTAEVLQALEGDTVDLAAAGLTHLPSRDERFRQGPTHTDVVEQLVCHREMRPMPREVEEMADVEIRVTADSSYTERLESLSNDHTGITYAEDPRTTEMLLAAVAERQIDCTLADSNIVQVVRRHFPHLEVALNLTRGDRLGWYLPAGHQALAAQAREWMASPEGEASVETMQHRYYDYIGDFDFVDLRALNRRIEDRLPSLLTHFFSAAEETGMPADLLAALAYQESHWDPRAVSPTGVRGIMMLTQNTAKSLGVANRLDPAEAIDGGARYLADRHDRLPDTIPEPDRTYLALASYNIGRGHLLDARQLARELGKDPDSWADMREVLPLKADKRYYPQTRYGYARGYEPVHYVQRIRNYLDVISAAVEWLPLESQDAEDESLTQQG</sequence>
<protein>
    <recommendedName>
        <fullName evidence="8">Membrane-bound lytic murein transglycosylase F</fullName>
        <ecNumber evidence="8">4.2.2.n1</ecNumber>
    </recommendedName>
    <alternativeName>
        <fullName evidence="8">Murein lyase F</fullName>
    </alternativeName>
</protein>
<dbReference type="SUPFAM" id="SSF53850">
    <property type="entry name" value="Periplasmic binding protein-like II"/>
    <property type="match status" value="1"/>
</dbReference>
<dbReference type="PANTHER" id="PTHR35936:SF32">
    <property type="entry name" value="MEMBRANE-BOUND LYTIC MUREIN TRANSGLYCOSYLASE F"/>
    <property type="match status" value="1"/>
</dbReference>
<comment type="caution">
    <text evidence="8">Lacks conserved residue(s) required for the propagation of feature annotation.</text>
</comment>
<dbReference type="PANTHER" id="PTHR35936">
    <property type="entry name" value="MEMBRANE-BOUND LYTIC MUREIN TRANSGLYCOSYLASE F"/>
    <property type="match status" value="1"/>
</dbReference>
<feature type="region of interest" description="LT domain" evidence="8">
    <location>
        <begin position="257"/>
        <end position="463"/>
    </location>
</feature>
<evidence type="ECO:0000256" key="6">
    <source>
        <dbReference type="ARBA" id="ARBA00023239"/>
    </source>
</evidence>
<keyword evidence="5 8" id="KW-0998">Cell outer membrane</keyword>
<gene>
    <name evidence="8 10" type="primary">mltF</name>
    <name evidence="10" type="ORF">ABE957_11125</name>
</gene>
<dbReference type="EC" id="4.2.2.n1" evidence="8"/>
<keyword evidence="6 8" id="KW-0456">Lyase</keyword>
<keyword evidence="11" id="KW-1185">Reference proteome</keyword>
<feature type="signal peptide" evidence="8">
    <location>
        <begin position="1"/>
        <end position="20"/>
    </location>
</feature>
<accession>A0ABV1N744</accession>
<comment type="domain">
    <text evidence="8">The N-terminal domain does not have lytic activity and probably modulates enzymatic activity. The C-terminal domain is the catalytic active domain.</text>
</comment>
<evidence type="ECO:0000256" key="8">
    <source>
        <dbReference type="HAMAP-Rule" id="MF_02016"/>
    </source>
</evidence>
<comment type="similarity">
    <text evidence="2">Belongs to the bacterial solute-binding protein 3 family.</text>
</comment>
<dbReference type="EMBL" id="JBEGCI010000009">
    <property type="protein sequence ID" value="MEQ6889226.1"/>
    <property type="molecule type" value="Genomic_DNA"/>
</dbReference>
<name>A0ABV1N744_9GAMM</name>
<evidence type="ECO:0000256" key="2">
    <source>
        <dbReference type="ARBA" id="ARBA00010333"/>
    </source>
</evidence>
<evidence type="ECO:0000313" key="10">
    <source>
        <dbReference type="EMBL" id="MEQ6889226.1"/>
    </source>
</evidence>
<keyword evidence="4 8" id="KW-0472">Membrane</keyword>
<feature type="domain" description="Solute-binding protein family 3/N-terminal" evidence="9">
    <location>
        <begin position="32"/>
        <end position="256"/>
    </location>
</feature>
<dbReference type="PROSITE" id="PS00922">
    <property type="entry name" value="TRANSGLYCOSYLASE"/>
    <property type="match status" value="1"/>
</dbReference>
<dbReference type="CDD" id="cd01009">
    <property type="entry name" value="PBP2_YfhD_N"/>
    <property type="match status" value="1"/>
</dbReference>
<dbReference type="Pfam" id="PF00497">
    <property type="entry name" value="SBP_bac_3"/>
    <property type="match status" value="1"/>
</dbReference>
<proteinExistence type="inferred from homology"/>
<dbReference type="Pfam" id="PF01464">
    <property type="entry name" value="SLT"/>
    <property type="match status" value="1"/>
</dbReference>
<dbReference type="PROSITE" id="PS51257">
    <property type="entry name" value="PROKAR_LIPOPROTEIN"/>
    <property type="match status" value="1"/>
</dbReference>
<dbReference type="InterPro" id="IPR023346">
    <property type="entry name" value="Lysozyme-like_dom_sf"/>
</dbReference>
<comment type="function">
    <text evidence="8">Murein-degrading enzyme that degrades murein glycan strands and insoluble, high-molecular weight murein sacculi, with the concomitant formation of a 1,6-anhydromuramoyl product. Lytic transglycosylases (LTs) play an integral role in the metabolism of the peptidoglycan (PG) sacculus. Their lytic action creates space within the PG sacculus to allow for its expansion as well as for the insertion of various structures such as secretion systems and flagella.</text>
</comment>
<comment type="similarity">
    <text evidence="8">In the N-terminal section; belongs to the bacterial solute-binding protein 3 family.</text>
</comment>
<feature type="chain" id="PRO_5044899948" description="Membrane-bound lytic murein transglycosylase F" evidence="8">
    <location>
        <begin position="21"/>
        <end position="463"/>
    </location>
</feature>
<evidence type="ECO:0000259" key="9">
    <source>
        <dbReference type="SMART" id="SM00062"/>
    </source>
</evidence>
<keyword evidence="3 8" id="KW-0732">Signal</keyword>
<dbReference type="CDD" id="cd13403">
    <property type="entry name" value="MLTF-like"/>
    <property type="match status" value="1"/>
</dbReference>